<dbReference type="Proteomes" id="UP001489004">
    <property type="component" value="Unassembled WGS sequence"/>
</dbReference>
<protein>
    <submittedName>
        <fullName evidence="2">Uncharacterized protein</fullName>
    </submittedName>
</protein>
<organism evidence="2 3">
    <name type="scientific">[Myrmecia] bisecta</name>
    <dbReference type="NCBI Taxonomy" id="41462"/>
    <lineage>
        <taxon>Eukaryota</taxon>
        <taxon>Viridiplantae</taxon>
        <taxon>Chlorophyta</taxon>
        <taxon>core chlorophytes</taxon>
        <taxon>Trebouxiophyceae</taxon>
        <taxon>Trebouxiales</taxon>
        <taxon>Trebouxiaceae</taxon>
        <taxon>Myrmecia</taxon>
    </lineage>
</organism>
<feature type="region of interest" description="Disordered" evidence="1">
    <location>
        <begin position="1"/>
        <end position="21"/>
    </location>
</feature>
<feature type="compositionally biased region" description="Polar residues" evidence="1">
    <location>
        <begin position="1159"/>
        <end position="1177"/>
    </location>
</feature>
<reference evidence="2 3" key="1">
    <citation type="journal article" date="2024" name="Nat. Commun.">
        <title>Phylogenomics reveals the evolutionary origins of lichenization in chlorophyte algae.</title>
        <authorList>
            <person name="Puginier C."/>
            <person name="Libourel C."/>
            <person name="Otte J."/>
            <person name="Skaloud P."/>
            <person name="Haon M."/>
            <person name="Grisel S."/>
            <person name="Petersen M."/>
            <person name="Berrin J.G."/>
            <person name="Delaux P.M."/>
            <person name="Dal Grande F."/>
            <person name="Keller J."/>
        </authorList>
    </citation>
    <scope>NUCLEOTIDE SEQUENCE [LARGE SCALE GENOMIC DNA]</scope>
    <source>
        <strain evidence="2 3">SAG 2043</strain>
    </source>
</reference>
<comment type="caution">
    <text evidence="2">The sequence shown here is derived from an EMBL/GenBank/DDBJ whole genome shotgun (WGS) entry which is preliminary data.</text>
</comment>
<feature type="region of interest" description="Disordered" evidence="1">
    <location>
        <begin position="1085"/>
        <end position="1184"/>
    </location>
</feature>
<dbReference type="InterPro" id="IPR036322">
    <property type="entry name" value="WD40_repeat_dom_sf"/>
</dbReference>
<feature type="compositionally biased region" description="Low complexity" evidence="1">
    <location>
        <begin position="1333"/>
        <end position="1345"/>
    </location>
</feature>
<evidence type="ECO:0000313" key="3">
    <source>
        <dbReference type="Proteomes" id="UP001489004"/>
    </source>
</evidence>
<evidence type="ECO:0000313" key="2">
    <source>
        <dbReference type="EMBL" id="KAK9810384.1"/>
    </source>
</evidence>
<keyword evidence="3" id="KW-1185">Reference proteome</keyword>
<dbReference type="EMBL" id="JALJOR010000010">
    <property type="protein sequence ID" value="KAK9810384.1"/>
    <property type="molecule type" value="Genomic_DNA"/>
</dbReference>
<feature type="region of interest" description="Disordered" evidence="1">
    <location>
        <begin position="1222"/>
        <end position="1345"/>
    </location>
</feature>
<feature type="compositionally biased region" description="Acidic residues" evidence="1">
    <location>
        <begin position="1107"/>
        <end position="1116"/>
    </location>
</feature>
<gene>
    <name evidence="2" type="ORF">WJX72_009786</name>
</gene>
<dbReference type="Gene3D" id="2.130.10.10">
    <property type="entry name" value="YVTN repeat-like/Quinoprotein amine dehydrogenase"/>
    <property type="match status" value="1"/>
</dbReference>
<sequence>MVQAAGQSTLLENNQDGSPTANELQLQLSQNVDFSSMFGLDSSQLTGGMSARCVCFHPRQPTVALAAGGMVAEYDLHSGCKLGSTDAFGVPVSLAYTSDGSNLIALLKERGVVAWNTLLWKRKVLLPSTAKQADKPLSSAHMAVFPGSKPTILYCPHGATSVRMVEYAPPPPVKGAKDRQGAQLKSDGRKPIIALAAHPQDQQLLVLYADGTLSGCMVAQGKALVPQWTIQVEAEKVALTRGTLSAEVHPLLPTALLIVVGTSAGTVTVLEAAKQMEPKVITRHQTPGHAVIGVGINLTSSGVMSFGQDAQCDVRGFAWQLLAGGGGSTTSLLRLGLQPASVRDAADVSAAQQADDGNSWEGMWRSTSTWANALALSGASSHEIGRVHMHRSLGLLAVQWAPTSKWMGVGAVPISQLTASDAVSAKQLLSVTILRTVNAVHPGDSLGVASCCPLHTGLPFWAGEGASISKRLAFPKQLYLLDNGHLAAYSPASGKITEVAPLPTAVDSSGGATLAAHHVVHSALSAAWLVFFKVTGSGGKESKTEVGSWVYTLIPEANLGKEVAPWFHAGISGTFTGAKDEYVAVLSNDGLTIRLYVVRNLQLKSNPVSTLKITGGAGAVSIFPGPAWSSLPRDACEYVSGGGVVTWSDRSGLFAISDLPSSSGARASVAAKRTLQLLPTESVVQVAWQSLLDPNLTEAENGVGKASVVGAVVTTERLLVVSATLQVLVATPLQRAGQAITSALWCGPALLFTTAGHQVMQLAWDGSVTPVCSLGGGPAAVLAGALADRLLVLRGGPPLGANAGVEISARFVALLQPLLVGWATLASRGILPGGLWRARKEMGKLVCSYDSTAADASLLRTLADAGCADVAVALAENDSSAQLTPADQAAAKAAAGYWREAVAALMNEYKRSIYHPRPPPKGSLLHTRLVKLGRAAAAYGKLSVAKECWETAAQWTELLPLCALQADFEAVRRYGAQGPPEVRILADQLLAAVEPRYRRSSPLGAGAPAALGDWNVRTDRGSPAGALGEADEEALDLAPSGSVPMMEAGPTGEAATISQLDATLIEAYLGVGQSMVKGAILRRATDQEGDDEDGGFMVAAMPGQGGEDGDWEDGADEGGAQGGTGITPETAAQAAARAAFADEKAGDGFYSSDEEGDEASSNAGSQSHNGSFSTSASGPIGGAPKFKVVIRGKDELPSPSGLGPGAGNPDALKLASQNLRLSQPDASGGFSGLLPPPGPTGGFQMRSAPPGGSWGLPRPPPPGEVGKAEDKPALKFHSDSFSSTLSKDHTPGHSKDPSPSTSPLPSPNPSASPNLGPGRPMRASQGAPSMPLSAADFSTSTSDTSTAASGAAAQFSSGAGPAGAGKSGASATHAAGVALMESGQWDGAAASFSLALTAPGGKRSAEAQYLAAVRLLKAAATAAKPRAAKLTRYAAALELEGKHRKQLVQSAAARNMEVGNYGYAAEQLTWLVTQSAGIAPDEYMLQLQEKLAECDKKGGSNTSVAPDEDLETFSEIVGASASVGEVDACVGPLLSS</sequence>
<feature type="compositionally biased region" description="Pro residues" evidence="1">
    <location>
        <begin position="1300"/>
        <end position="1310"/>
    </location>
</feature>
<feature type="compositionally biased region" description="Basic and acidic residues" evidence="1">
    <location>
        <begin position="1286"/>
        <end position="1296"/>
    </location>
</feature>
<feature type="region of interest" description="Disordered" evidence="1">
    <location>
        <begin position="1193"/>
        <end position="1212"/>
    </location>
</feature>
<dbReference type="InterPro" id="IPR015943">
    <property type="entry name" value="WD40/YVTN_repeat-like_dom_sf"/>
</dbReference>
<dbReference type="SUPFAM" id="SSF50978">
    <property type="entry name" value="WD40 repeat-like"/>
    <property type="match status" value="1"/>
</dbReference>
<evidence type="ECO:0000256" key="1">
    <source>
        <dbReference type="SAM" id="MobiDB-lite"/>
    </source>
</evidence>
<proteinExistence type="predicted"/>
<accession>A0AAW1PLB4</accession>
<feature type="compositionally biased region" description="Basic and acidic residues" evidence="1">
    <location>
        <begin position="1266"/>
        <end position="1278"/>
    </location>
</feature>
<name>A0AAW1PLB4_9CHLO</name>